<feature type="compositionally biased region" description="Basic and acidic residues" evidence="1">
    <location>
        <begin position="391"/>
        <end position="409"/>
    </location>
</feature>
<reference evidence="3" key="2">
    <citation type="submission" date="2020-07" db="EMBL/GenBank/DDBJ databases">
        <authorList>
            <person name="Vera ALvarez R."/>
            <person name="Arias-Moreno D.M."/>
            <person name="Jimenez-Jacinto V."/>
            <person name="Jimenez-Bremont J.F."/>
            <person name="Swaminathan K."/>
            <person name="Moose S.P."/>
            <person name="Guerrero-Gonzalez M.L."/>
            <person name="Marino-Ramirez L."/>
            <person name="Landsman D."/>
            <person name="Rodriguez-Kessler M."/>
            <person name="Delgado-Sanchez P."/>
        </authorList>
    </citation>
    <scope>NUCLEOTIDE SEQUENCE</scope>
    <source>
        <tissue evidence="3">Cladode</tissue>
    </source>
</reference>
<feature type="region of interest" description="Disordered" evidence="1">
    <location>
        <begin position="377"/>
        <end position="409"/>
    </location>
</feature>
<dbReference type="PANTHER" id="PTHR36354">
    <property type="entry name" value="IMPORT INNER MEMBRANE TRANSLOCASE SUBUNIT"/>
    <property type="match status" value="1"/>
</dbReference>
<dbReference type="EMBL" id="GISG01279551">
    <property type="protein sequence ID" value="MBA4678513.1"/>
    <property type="molecule type" value="Transcribed_RNA"/>
</dbReference>
<reference evidence="3" key="1">
    <citation type="journal article" date="2013" name="J. Plant Res.">
        <title>Effect of fungi and light on seed germination of three Opuntia species from semiarid lands of central Mexico.</title>
        <authorList>
            <person name="Delgado-Sanchez P."/>
            <person name="Jimenez-Bremont J.F."/>
            <person name="Guerrero-Gonzalez Mde L."/>
            <person name="Flores J."/>
        </authorList>
    </citation>
    <scope>NUCLEOTIDE SEQUENCE</scope>
    <source>
        <tissue evidence="3">Cladode</tissue>
    </source>
</reference>
<keyword evidence="2" id="KW-1133">Transmembrane helix</keyword>
<accession>A0A7C9AZS0</accession>
<proteinExistence type="predicted"/>
<feature type="compositionally biased region" description="Acidic residues" evidence="1">
    <location>
        <begin position="377"/>
        <end position="390"/>
    </location>
</feature>
<protein>
    <submittedName>
        <fullName evidence="3">Uncharacterized protein</fullName>
    </submittedName>
</protein>
<feature type="transmembrane region" description="Helical" evidence="2">
    <location>
        <begin position="214"/>
        <end position="233"/>
    </location>
</feature>
<dbReference type="PANTHER" id="PTHR36354:SF2">
    <property type="entry name" value="IMPORT INNER MEMBRANE TRANSLOCASE SUBUNIT"/>
    <property type="match status" value="1"/>
</dbReference>
<keyword evidence="2" id="KW-0812">Transmembrane</keyword>
<dbReference type="AlphaFoldDB" id="A0A7C9AZS0"/>
<evidence type="ECO:0000313" key="3">
    <source>
        <dbReference type="EMBL" id="MBA4678513.1"/>
    </source>
</evidence>
<sequence length="409" mass="45610">MSKPPKRIIQGLLRLHFNTHSKSQLATAPKPSIHNAPGYSTFFSNGSSNSAIRASKTHLNPGIYSSISRPISPNGVSCPNFGSIRSYLWGSCRNYSSGNVKLNDLSLKNLRFEKLSFNPLRIRQFSTKVSSFGRKVNASNVNSNMAKKVVEKPLSLVTSTLSRYKEAIELQIEGFWKRNYLFVVGAGGVLVCILLWRIMFGIANTFVGLSEGMAKYGFLALSSAIVAFTGLYLRSRYTINPDKVYRMAMRQLNTDAGILEVLGAPLAGTDLRAYVMSGGGLTLSKLKPRVRSKRCFLIFPVRGSERRGLVNVMVKKSKGKYDMKLLAVDIPMASGPDQRLYLIGNEEEYRVGDGLIAELRDPIVKAMAVTKELEEIDDLEAEEEAEQELQEAERKHREEVAKLERERTQ</sequence>
<keyword evidence="2" id="KW-0472">Membrane</keyword>
<feature type="transmembrane region" description="Helical" evidence="2">
    <location>
        <begin position="180"/>
        <end position="202"/>
    </location>
</feature>
<organism evidence="3">
    <name type="scientific">Opuntia streptacantha</name>
    <name type="common">Prickly pear cactus</name>
    <name type="synonym">Opuntia cardona</name>
    <dbReference type="NCBI Taxonomy" id="393608"/>
    <lineage>
        <taxon>Eukaryota</taxon>
        <taxon>Viridiplantae</taxon>
        <taxon>Streptophyta</taxon>
        <taxon>Embryophyta</taxon>
        <taxon>Tracheophyta</taxon>
        <taxon>Spermatophyta</taxon>
        <taxon>Magnoliopsida</taxon>
        <taxon>eudicotyledons</taxon>
        <taxon>Gunneridae</taxon>
        <taxon>Pentapetalae</taxon>
        <taxon>Caryophyllales</taxon>
        <taxon>Cactineae</taxon>
        <taxon>Cactaceae</taxon>
        <taxon>Opuntioideae</taxon>
        <taxon>Opuntia</taxon>
    </lineage>
</organism>
<evidence type="ECO:0000256" key="2">
    <source>
        <dbReference type="SAM" id="Phobius"/>
    </source>
</evidence>
<name>A0A7C9AZS0_OPUST</name>
<evidence type="ECO:0000256" key="1">
    <source>
        <dbReference type="SAM" id="MobiDB-lite"/>
    </source>
</evidence>